<evidence type="ECO:0000313" key="3">
    <source>
        <dbReference type="Proteomes" id="UP001302745"/>
    </source>
</evidence>
<reference evidence="2" key="1">
    <citation type="journal article" date="2023" name="Mol. Phylogenet. Evol.">
        <title>Genome-scale phylogeny and comparative genomics of the fungal order Sordariales.</title>
        <authorList>
            <person name="Hensen N."/>
            <person name="Bonometti L."/>
            <person name="Westerberg I."/>
            <person name="Brannstrom I.O."/>
            <person name="Guillou S."/>
            <person name="Cros-Aarteil S."/>
            <person name="Calhoun S."/>
            <person name="Haridas S."/>
            <person name="Kuo A."/>
            <person name="Mondo S."/>
            <person name="Pangilinan J."/>
            <person name="Riley R."/>
            <person name="LaButti K."/>
            <person name="Andreopoulos B."/>
            <person name="Lipzen A."/>
            <person name="Chen C."/>
            <person name="Yan M."/>
            <person name="Daum C."/>
            <person name="Ng V."/>
            <person name="Clum A."/>
            <person name="Steindorff A."/>
            <person name="Ohm R.A."/>
            <person name="Martin F."/>
            <person name="Silar P."/>
            <person name="Natvig D.O."/>
            <person name="Lalanne C."/>
            <person name="Gautier V."/>
            <person name="Ament-Velasquez S.L."/>
            <person name="Kruys A."/>
            <person name="Hutchinson M.I."/>
            <person name="Powell A.J."/>
            <person name="Barry K."/>
            <person name="Miller A.N."/>
            <person name="Grigoriev I.V."/>
            <person name="Debuchy R."/>
            <person name="Gladieux P."/>
            <person name="Hiltunen Thoren M."/>
            <person name="Johannesson H."/>
        </authorList>
    </citation>
    <scope>NUCLEOTIDE SEQUENCE</scope>
    <source>
        <strain evidence="2">CBS 538.74</strain>
    </source>
</reference>
<feature type="region of interest" description="Disordered" evidence="1">
    <location>
        <begin position="1"/>
        <end position="63"/>
    </location>
</feature>
<keyword evidence="3" id="KW-1185">Reference proteome</keyword>
<reference evidence="2" key="2">
    <citation type="submission" date="2023-05" db="EMBL/GenBank/DDBJ databases">
        <authorList>
            <consortium name="Lawrence Berkeley National Laboratory"/>
            <person name="Steindorff A."/>
            <person name="Hensen N."/>
            <person name="Bonometti L."/>
            <person name="Westerberg I."/>
            <person name="Brannstrom I.O."/>
            <person name="Guillou S."/>
            <person name="Cros-Aarteil S."/>
            <person name="Calhoun S."/>
            <person name="Haridas S."/>
            <person name="Kuo A."/>
            <person name="Mondo S."/>
            <person name="Pangilinan J."/>
            <person name="Riley R."/>
            <person name="Labutti K."/>
            <person name="Andreopoulos B."/>
            <person name="Lipzen A."/>
            <person name="Chen C."/>
            <person name="Yanf M."/>
            <person name="Daum C."/>
            <person name="Ng V."/>
            <person name="Clum A."/>
            <person name="Ohm R."/>
            <person name="Martin F."/>
            <person name="Silar P."/>
            <person name="Natvig D."/>
            <person name="Lalanne C."/>
            <person name="Gautier V."/>
            <person name="Ament-Velasquez S.L."/>
            <person name="Kruys A."/>
            <person name="Hutchinson M.I."/>
            <person name="Powell A.J."/>
            <person name="Barry K."/>
            <person name="Miller A.N."/>
            <person name="Grigoriev I.V."/>
            <person name="Debuchy R."/>
            <person name="Gladieux P."/>
            <person name="Thoren M.H."/>
            <person name="Johannesson H."/>
        </authorList>
    </citation>
    <scope>NUCLEOTIDE SEQUENCE</scope>
    <source>
        <strain evidence="2">CBS 538.74</strain>
    </source>
</reference>
<comment type="caution">
    <text evidence="2">The sequence shown here is derived from an EMBL/GenBank/DDBJ whole genome shotgun (WGS) entry which is preliminary data.</text>
</comment>
<accession>A0AAN6ZSK5</accession>
<dbReference type="EMBL" id="MU857340">
    <property type="protein sequence ID" value="KAK4148524.1"/>
    <property type="molecule type" value="Genomic_DNA"/>
</dbReference>
<gene>
    <name evidence="2" type="ORF">C8A00DRAFT_38900</name>
</gene>
<feature type="region of interest" description="Disordered" evidence="1">
    <location>
        <begin position="206"/>
        <end position="252"/>
    </location>
</feature>
<evidence type="ECO:0000256" key="1">
    <source>
        <dbReference type="SAM" id="MobiDB-lite"/>
    </source>
</evidence>
<sequence>MSDQTSTASTQPFTDSAESDAVPESLLLKHKTEANRPPSQARIPRKSDPRTPPPSRPFPPLAPAPLALPIQDLADAFASVSLATSPNARLVLACPTGSSPDGSGSVIIPLPTSIGGWDTVDIVQRTRDVDFVLDLPFWVQTKVEPPFELIPQRLKCRIYYDPVNDECLFVNESVGKIHLTPLTPAGDGPSRLGIYSTRVVSPGIWSRRESLRRSPHRSSHRSPRQSPHRSSHWSPHRSRRRSRKGDNPGQSA</sequence>
<proteinExistence type="predicted"/>
<name>A0AAN6ZSK5_9PEZI</name>
<evidence type="ECO:0000313" key="2">
    <source>
        <dbReference type="EMBL" id="KAK4148524.1"/>
    </source>
</evidence>
<dbReference type="AlphaFoldDB" id="A0AAN6ZSK5"/>
<protein>
    <submittedName>
        <fullName evidence="2">Uncharacterized protein</fullName>
    </submittedName>
</protein>
<dbReference type="Proteomes" id="UP001302745">
    <property type="component" value="Unassembled WGS sequence"/>
</dbReference>
<organism evidence="2 3">
    <name type="scientific">Chaetomidium leptoderma</name>
    <dbReference type="NCBI Taxonomy" id="669021"/>
    <lineage>
        <taxon>Eukaryota</taxon>
        <taxon>Fungi</taxon>
        <taxon>Dikarya</taxon>
        <taxon>Ascomycota</taxon>
        <taxon>Pezizomycotina</taxon>
        <taxon>Sordariomycetes</taxon>
        <taxon>Sordariomycetidae</taxon>
        <taxon>Sordariales</taxon>
        <taxon>Chaetomiaceae</taxon>
        <taxon>Chaetomidium</taxon>
    </lineage>
</organism>
<feature type="compositionally biased region" description="Basic residues" evidence="1">
    <location>
        <begin position="213"/>
        <end position="243"/>
    </location>
</feature>
<feature type="compositionally biased region" description="Pro residues" evidence="1">
    <location>
        <begin position="50"/>
        <end position="63"/>
    </location>
</feature>
<feature type="compositionally biased region" description="Polar residues" evidence="1">
    <location>
        <begin position="1"/>
        <end position="16"/>
    </location>
</feature>